<feature type="transmembrane region" description="Helical" evidence="7">
    <location>
        <begin position="70"/>
        <end position="89"/>
    </location>
</feature>
<keyword evidence="2" id="KW-0813">Transport</keyword>
<dbReference type="GO" id="GO:0005886">
    <property type="term" value="C:plasma membrane"/>
    <property type="evidence" value="ECO:0007669"/>
    <property type="project" value="TreeGrafter"/>
</dbReference>
<dbReference type="RefSeq" id="XP_005704973.1">
    <property type="nucleotide sequence ID" value="XM_005704916.1"/>
</dbReference>
<evidence type="ECO:0000256" key="2">
    <source>
        <dbReference type="ARBA" id="ARBA00022448"/>
    </source>
</evidence>
<dbReference type="CDD" id="cd06261">
    <property type="entry name" value="TM_PBP2"/>
    <property type="match status" value="2"/>
</dbReference>
<sequence>MALPTSLAGLAFYKTYQADSIFSKIFKLQLIYSPNAIIMVMIFVSLPFIIRNLQPILLELDSNKEIQESAICLGANSWQIFLFVIFPYIKPSLITGSVLSFARSIGEFGSIIIISSNLPYKDLVVSVLIAQKLEQYDYQSATVIDLAMIKYLILILSLTYLNFFIFLPLFTLLSDILASGILPLFRTYFDYNLFHAFSLTFSLICIVVPFNSLVGLWMAWTLTHQKFWGREILLFVLDIPLTLSPILIGLMMTLLYSKYSYLGSFLLNLGIKITYNSLGILLTTQFITFPLIPRQIIPILSKIDQQEEEAAKTLGANSWQIFWLVIFPYIKRSFLSGAVLTNARVIGEFGALLMISGNIIAKTQTLTLFLEQAYKEYQNYISNAVSLLLFLLSIFLLFFQRYLFL</sequence>
<feature type="transmembrane region" description="Helical" evidence="7">
    <location>
        <begin position="380"/>
        <end position="399"/>
    </location>
</feature>
<dbReference type="NCBIfam" id="TIGR00969">
    <property type="entry name" value="3a0106s02"/>
    <property type="match status" value="1"/>
</dbReference>
<organism evidence="9 10">
    <name type="scientific">Galdieria sulphuraria</name>
    <name type="common">Red alga</name>
    <dbReference type="NCBI Taxonomy" id="130081"/>
    <lineage>
        <taxon>Eukaryota</taxon>
        <taxon>Rhodophyta</taxon>
        <taxon>Bangiophyceae</taxon>
        <taxon>Galdieriales</taxon>
        <taxon>Galdieriaceae</taxon>
        <taxon>Galdieria</taxon>
    </lineage>
</organism>
<proteinExistence type="predicted"/>
<evidence type="ECO:0000259" key="8">
    <source>
        <dbReference type="PROSITE" id="PS50928"/>
    </source>
</evidence>
<feature type="transmembrane region" description="Helical" evidence="7">
    <location>
        <begin position="273"/>
        <end position="292"/>
    </location>
</feature>
<dbReference type="InterPro" id="IPR005667">
    <property type="entry name" value="Sulph_transpt2"/>
</dbReference>
<protein>
    <submittedName>
        <fullName evidence="9">[pt] ABC transporter, sulfate transport, permease protein</fullName>
    </submittedName>
</protein>
<dbReference type="EMBL" id="KB454519">
    <property type="protein sequence ID" value="EME28453.1"/>
    <property type="molecule type" value="Genomic_DNA"/>
</dbReference>
<dbReference type="GO" id="GO:0015419">
    <property type="term" value="F:ABC-type sulfate transporter activity"/>
    <property type="evidence" value="ECO:0007669"/>
    <property type="project" value="InterPro"/>
</dbReference>
<dbReference type="eggNOG" id="ENOG502S1HK">
    <property type="taxonomic scope" value="Eukaryota"/>
</dbReference>
<keyword evidence="5" id="KW-0764">Sulfate transport</keyword>
<keyword evidence="6 7" id="KW-0472">Membrane</keyword>
<evidence type="ECO:0000313" key="10">
    <source>
        <dbReference type="Proteomes" id="UP000030680"/>
    </source>
</evidence>
<feature type="transmembrane region" description="Helical" evidence="7">
    <location>
        <begin position="30"/>
        <end position="50"/>
    </location>
</feature>
<feature type="transmembrane region" description="Helical" evidence="7">
    <location>
        <begin position="193"/>
        <end position="220"/>
    </location>
</feature>
<dbReference type="GO" id="GO:0042170">
    <property type="term" value="C:plastid membrane"/>
    <property type="evidence" value="ECO:0007669"/>
    <property type="project" value="UniProtKB-SubCell"/>
</dbReference>
<dbReference type="KEGG" id="gsl:Gasu_39980"/>
<feature type="transmembrane region" description="Helical" evidence="7">
    <location>
        <begin position="232"/>
        <end position="253"/>
    </location>
</feature>
<evidence type="ECO:0000256" key="1">
    <source>
        <dbReference type="ARBA" id="ARBA00004446"/>
    </source>
</evidence>
<keyword evidence="3 7" id="KW-0812">Transmembrane</keyword>
<feature type="transmembrane region" description="Helical" evidence="7">
    <location>
        <begin position="151"/>
        <end position="173"/>
    </location>
</feature>
<dbReference type="STRING" id="130081.M2XXV7"/>
<dbReference type="AlphaFoldDB" id="M2XXV7"/>
<feature type="domain" description="ABC transmembrane type-1" evidence="8">
    <location>
        <begin position="1"/>
        <end position="162"/>
    </location>
</feature>
<dbReference type="Pfam" id="PF00528">
    <property type="entry name" value="BPD_transp_1"/>
    <property type="match status" value="2"/>
</dbReference>
<dbReference type="SUPFAM" id="SSF161098">
    <property type="entry name" value="MetI-like"/>
    <property type="match status" value="2"/>
</dbReference>
<evidence type="ECO:0000313" key="9">
    <source>
        <dbReference type="EMBL" id="EME28453.1"/>
    </source>
</evidence>
<dbReference type="OrthoDB" id="565519at2759"/>
<evidence type="ECO:0000256" key="6">
    <source>
        <dbReference type="ARBA" id="ARBA00023136"/>
    </source>
</evidence>
<dbReference type="Proteomes" id="UP000030680">
    <property type="component" value="Unassembled WGS sequence"/>
</dbReference>
<dbReference type="InterPro" id="IPR035906">
    <property type="entry name" value="MetI-like_sf"/>
</dbReference>
<dbReference type="PANTHER" id="PTHR30406:SF1">
    <property type="entry name" value="SULFATE TRANSPORT SYSTEM PERMEASE PROTEIN CYSW"/>
    <property type="match status" value="1"/>
</dbReference>
<feature type="transmembrane region" description="Helical" evidence="7">
    <location>
        <begin position="109"/>
        <end position="130"/>
    </location>
</feature>
<keyword evidence="4 7" id="KW-1133">Transmembrane helix</keyword>
<keyword evidence="10" id="KW-1185">Reference proteome</keyword>
<evidence type="ECO:0000256" key="7">
    <source>
        <dbReference type="SAM" id="Phobius"/>
    </source>
</evidence>
<dbReference type="PANTHER" id="PTHR30406">
    <property type="entry name" value="SULFATE TRANSPORT SYSTEM PERMEASE PROTEIN"/>
    <property type="match status" value="1"/>
</dbReference>
<name>M2XXV7_GALSU</name>
<dbReference type="Gene3D" id="1.10.3720.10">
    <property type="entry name" value="MetI-like"/>
    <property type="match status" value="2"/>
</dbReference>
<evidence type="ECO:0000256" key="5">
    <source>
        <dbReference type="ARBA" id="ARBA00023032"/>
    </source>
</evidence>
<comment type="subcellular location">
    <subcellularLocation>
        <location evidence="1">Plastid membrane</location>
        <topology evidence="1">Multi-pass membrane protein</topology>
    </subcellularLocation>
</comment>
<feature type="domain" description="ABC transmembrane type-1" evidence="8">
    <location>
        <begin position="197"/>
        <end position="400"/>
    </location>
</feature>
<reference evidence="10" key="1">
    <citation type="journal article" date="2013" name="Science">
        <title>Gene transfer from bacteria and archaea facilitated evolution of an extremophilic eukaryote.</title>
        <authorList>
            <person name="Schonknecht G."/>
            <person name="Chen W.H."/>
            <person name="Ternes C.M."/>
            <person name="Barbier G.G."/>
            <person name="Shrestha R.P."/>
            <person name="Stanke M."/>
            <person name="Brautigam A."/>
            <person name="Baker B.J."/>
            <person name="Banfield J.F."/>
            <person name="Garavito R.M."/>
            <person name="Carr K."/>
            <person name="Wilkerson C."/>
            <person name="Rensing S.A."/>
            <person name="Gagneul D."/>
            <person name="Dickenson N.E."/>
            <person name="Oesterhelt C."/>
            <person name="Lercher M.J."/>
            <person name="Weber A.P."/>
        </authorList>
    </citation>
    <scope>NUCLEOTIDE SEQUENCE [LARGE SCALE GENOMIC DNA]</scope>
    <source>
        <strain evidence="10">074W</strain>
    </source>
</reference>
<evidence type="ECO:0000256" key="3">
    <source>
        <dbReference type="ARBA" id="ARBA00022692"/>
    </source>
</evidence>
<dbReference type="Gramene" id="EME28453">
    <property type="protein sequence ID" value="EME28453"/>
    <property type="gene ID" value="Gasu_39980"/>
</dbReference>
<evidence type="ECO:0000256" key="4">
    <source>
        <dbReference type="ARBA" id="ARBA00022989"/>
    </source>
</evidence>
<dbReference type="InterPro" id="IPR000515">
    <property type="entry name" value="MetI-like"/>
</dbReference>
<dbReference type="PROSITE" id="PS50928">
    <property type="entry name" value="ABC_TM1"/>
    <property type="match status" value="2"/>
</dbReference>
<dbReference type="GeneID" id="17087285"/>
<accession>M2XXV7</accession>
<gene>
    <name evidence="9" type="ORF">Gasu_39980</name>
</gene>